<reference evidence="2" key="1">
    <citation type="journal article" date="2014" name="Proc. Natl. Acad. Sci. U.S.A.">
        <title>Extensive sampling of basidiomycete genomes demonstrates inadequacy of the white-rot/brown-rot paradigm for wood decay fungi.</title>
        <authorList>
            <person name="Riley R."/>
            <person name="Salamov A.A."/>
            <person name="Brown D.W."/>
            <person name="Nagy L.G."/>
            <person name="Floudas D."/>
            <person name="Held B.W."/>
            <person name="Levasseur A."/>
            <person name="Lombard V."/>
            <person name="Morin E."/>
            <person name="Otillar R."/>
            <person name="Lindquist E.A."/>
            <person name="Sun H."/>
            <person name="LaButti K.M."/>
            <person name="Schmutz J."/>
            <person name="Jabbour D."/>
            <person name="Luo H."/>
            <person name="Baker S.E."/>
            <person name="Pisabarro A.G."/>
            <person name="Walton J.D."/>
            <person name="Blanchette R.A."/>
            <person name="Henrissat B."/>
            <person name="Martin F."/>
            <person name="Cullen D."/>
            <person name="Hibbett D.S."/>
            <person name="Grigoriev I.V."/>
        </authorList>
    </citation>
    <scope>NUCLEOTIDE SEQUENCE [LARGE SCALE GENOMIC DNA]</scope>
    <source>
        <strain evidence="2">PC15</strain>
    </source>
</reference>
<sequence length="227" mass="25647">DPVNFSCAYDALFTILYAAWRNDNLIFHGCNSSYMVALGRQMVKINDAEGFVKARDVVRVLLHRNHPSIFPYGPSYIAVSDLWDILMPSKEVCMRNIYVCPNCQGHLVPHAEEWLATSHVVEQHSGSIGQWLSNKLLRRSHICENCETQMVMHRESKGLGPASMVGFVLYNGGIFAEHTWSIEAGGTLMELVLKGVVFWHESHFTSVIVNSAHQAWFHDGIKTKEQC</sequence>
<protein>
    <submittedName>
        <fullName evidence="1">Uncharacterized protein</fullName>
    </submittedName>
</protein>
<dbReference type="VEuPathDB" id="FungiDB:PLEOSDRAFT_1014347"/>
<dbReference type="Proteomes" id="UP000027073">
    <property type="component" value="Unassembled WGS sequence"/>
</dbReference>
<dbReference type="InParanoid" id="A0A067NE19"/>
<proteinExistence type="predicted"/>
<evidence type="ECO:0000313" key="1">
    <source>
        <dbReference type="EMBL" id="KDQ26268.1"/>
    </source>
</evidence>
<organism evidence="1 2">
    <name type="scientific">Pleurotus ostreatus (strain PC15)</name>
    <name type="common">Oyster mushroom</name>
    <dbReference type="NCBI Taxonomy" id="1137138"/>
    <lineage>
        <taxon>Eukaryota</taxon>
        <taxon>Fungi</taxon>
        <taxon>Dikarya</taxon>
        <taxon>Basidiomycota</taxon>
        <taxon>Agaricomycotina</taxon>
        <taxon>Agaricomycetes</taxon>
        <taxon>Agaricomycetidae</taxon>
        <taxon>Agaricales</taxon>
        <taxon>Pleurotineae</taxon>
        <taxon>Pleurotaceae</taxon>
        <taxon>Pleurotus</taxon>
    </lineage>
</organism>
<accession>A0A067NE19</accession>
<name>A0A067NE19_PLEO1</name>
<feature type="non-terminal residue" evidence="1">
    <location>
        <position position="227"/>
    </location>
</feature>
<evidence type="ECO:0000313" key="2">
    <source>
        <dbReference type="Proteomes" id="UP000027073"/>
    </source>
</evidence>
<dbReference type="HOGENOM" id="CLU_071345_0_0_1"/>
<feature type="non-terminal residue" evidence="1">
    <location>
        <position position="1"/>
    </location>
</feature>
<dbReference type="EMBL" id="KL198010">
    <property type="protein sequence ID" value="KDQ26268.1"/>
    <property type="molecule type" value="Genomic_DNA"/>
</dbReference>
<dbReference type="OrthoDB" id="2629491at2759"/>
<dbReference type="AlphaFoldDB" id="A0A067NE19"/>
<gene>
    <name evidence="1" type="ORF">PLEOSDRAFT_1014347</name>
</gene>